<protein>
    <submittedName>
        <fullName evidence="3">Uncharacterized protein</fullName>
    </submittedName>
</protein>
<feature type="compositionally biased region" description="Acidic residues" evidence="1">
    <location>
        <begin position="162"/>
        <end position="181"/>
    </location>
</feature>
<dbReference type="EMBL" id="WNWR01000006">
    <property type="protein sequence ID" value="KAE9994514.1"/>
    <property type="molecule type" value="Genomic_DNA"/>
</dbReference>
<name>A0A8H3VSC7_VENIN</name>
<gene>
    <name evidence="3" type="ORF">EG327_009192</name>
    <name evidence="2" type="ORF">EG328_011684</name>
</gene>
<evidence type="ECO:0000313" key="3">
    <source>
        <dbReference type="EMBL" id="KAE9994514.1"/>
    </source>
</evidence>
<comment type="caution">
    <text evidence="3">The sequence shown here is derived from an EMBL/GenBank/DDBJ whole genome shotgun (WGS) entry which is preliminary data.</text>
</comment>
<dbReference type="Proteomes" id="UP000490939">
    <property type="component" value="Unassembled WGS sequence"/>
</dbReference>
<keyword evidence="5" id="KW-1185">Reference proteome</keyword>
<evidence type="ECO:0000256" key="1">
    <source>
        <dbReference type="SAM" id="MobiDB-lite"/>
    </source>
</evidence>
<reference evidence="3 5" key="1">
    <citation type="submission" date="2019-07" db="EMBL/GenBank/DDBJ databases">
        <title>Venturia inaequalis Genome Resource.</title>
        <authorList>
            <person name="Lichtner F.J."/>
        </authorList>
    </citation>
    <scope>NUCLEOTIDE SEQUENCE [LARGE SCALE GENOMIC DNA]</scope>
    <source>
        <strain evidence="2 4">120213</strain>
        <strain evidence="3 5">DMI_063113</strain>
    </source>
</reference>
<accession>A0A8H3VSC7</accession>
<evidence type="ECO:0000313" key="5">
    <source>
        <dbReference type="Proteomes" id="UP000490939"/>
    </source>
</evidence>
<sequence>MSDTIYTPDTLSSHDMEENEVAKHQVPELSKPDVNPVLTAARILFEEKVHKYLDVDLPEKEKKLLKKDPLTKLYAFYEEHAMKPDKIPFINLKIDRGDELKALMYSKDFEAIGDLIMDDFKGIVDKYLREIEHWSTLHSSLEEDESGGGGGHGVLLPVGTGGEDEDGEVEGEGEDEEDEEGYQGGGVPLIYRTSPSLESDFGLVPIDEEDEEEDNSPVFL</sequence>
<evidence type="ECO:0000313" key="2">
    <source>
        <dbReference type="EMBL" id="KAE9988311.1"/>
    </source>
</evidence>
<organism evidence="3 5">
    <name type="scientific">Venturia inaequalis</name>
    <name type="common">Apple scab fungus</name>
    <dbReference type="NCBI Taxonomy" id="5025"/>
    <lineage>
        <taxon>Eukaryota</taxon>
        <taxon>Fungi</taxon>
        <taxon>Dikarya</taxon>
        <taxon>Ascomycota</taxon>
        <taxon>Pezizomycotina</taxon>
        <taxon>Dothideomycetes</taxon>
        <taxon>Pleosporomycetidae</taxon>
        <taxon>Venturiales</taxon>
        <taxon>Venturiaceae</taxon>
        <taxon>Venturia</taxon>
    </lineage>
</organism>
<proteinExistence type="predicted"/>
<dbReference type="EMBL" id="WNWS01000009">
    <property type="protein sequence ID" value="KAE9988311.1"/>
    <property type="molecule type" value="Genomic_DNA"/>
</dbReference>
<evidence type="ECO:0000313" key="4">
    <source>
        <dbReference type="Proteomes" id="UP000447873"/>
    </source>
</evidence>
<feature type="region of interest" description="Disordered" evidence="1">
    <location>
        <begin position="139"/>
        <end position="220"/>
    </location>
</feature>
<dbReference type="AlphaFoldDB" id="A0A8H3VSC7"/>
<dbReference type="Proteomes" id="UP000447873">
    <property type="component" value="Unassembled WGS sequence"/>
</dbReference>
<feature type="compositionally biased region" description="Acidic residues" evidence="1">
    <location>
        <begin position="206"/>
        <end position="220"/>
    </location>
</feature>